<evidence type="ECO:0000313" key="2">
    <source>
        <dbReference type="EMBL" id="MBD7972743.1"/>
    </source>
</evidence>
<dbReference type="Pfam" id="PF00359">
    <property type="entry name" value="PTS_EIIA_2"/>
    <property type="match status" value="1"/>
</dbReference>
<dbReference type="RefSeq" id="WP_191773869.1">
    <property type="nucleotide sequence ID" value="NZ_JACSQI010000003.1"/>
</dbReference>
<keyword evidence="2" id="KW-0813">Transport</keyword>
<dbReference type="EMBL" id="JACSQI010000003">
    <property type="protein sequence ID" value="MBD7972743.1"/>
    <property type="molecule type" value="Genomic_DNA"/>
</dbReference>
<dbReference type="InterPro" id="IPR051541">
    <property type="entry name" value="PTS_SugarTrans_NitroReg"/>
</dbReference>
<dbReference type="SUPFAM" id="SSF55804">
    <property type="entry name" value="Phoshotransferase/anion transport protein"/>
    <property type="match status" value="1"/>
</dbReference>
<evidence type="ECO:0000259" key="1">
    <source>
        <dbReference type="PROSITE" id="PS51094"/>
    </source>
</evidence>
<keyword evidence="2" id="KW-0762">Sugar transport</keyword>
<name>A0ABR8TAF4_9ESCH</name>
<dbReference type="PANTHER" id="PTHR47738:SF3">
    <property type="entry name" value="PHOSPHOTRANSFERASE SYSTEM MANNITOL_FRUCTOSE-SPECIFIC IIA DOMAIN CONTAINING PROTEIN"/>
    <property type="match status" value="1"/>
</dbReference>
<dbReference type="PROSITE" id="PS51094">
    <property type="entry name" value="PTS_EIIA_TYPE_2"/>
    <property type="match status" value="1"/>
</dbReference>
<dbReference type="InterPro" id="IPR002178">
    <property type="entry name" value="PTS_EIIA_type-2_dom"/>
</dbReference>
<sequence>MNVINQSSTNIIRFTEELVFLNQYFTDTDDFFLKVSEKILTANLVTSNFPHRIALREREYPTGLVLNPFSIAIPHTDTEFVKEPFIAFYQLADEMCWNEMGADENKIKVKFIILLGLVDTSSHIDFLQNLITLFSTENHAYWLSETQSSHDATNYLNKYI</sequence>
<dbReference type="Proteomes" id="UP000605603">
    <property type="component" value="Unassembled WGS sequence"/>
</dbReference>
<dbReference type="PANTHER" id="PTHR47738">
    <property type="entry name" value="PTS SYSTEM FRUCTOSE-LIKE EIIA COMPONENT-RELATED"/>
    <property type="match status" value="1"/>
</dbReference>
<dbReference type="Gene3D" id="3.40.930.10">
    <property type="entry name" value="Mannitol-specific EII, Chain A"/>
    <property type="match status" value="1"/>
</dbReference>
<accession>A0ABR8TAF4</accession>
<organism evidence="2 3">
    <name type="scientific">Escherichia whittamii</name>
    <dbReference type="NCBI Taxonomy" id="2762229"/>
    <lineage>
        <taxon>Bacteria</taxon>
        <taxon>Pseudomonadati</taxon>
        <taxon>Pseudomonadota</taxon>
        <taxon>Gammaproteobacteria</taxon>
        <taxon>Enterobacterales</taxon>
        <taxon>Enterobacteriaceae</taxon>
        <taxon>Escherichia</taxon>
    </lineage>
</organism>
<dbReference type="InterPro" id="IPR016152">
    <property type="entry name" value="PTrfase/Anion_transptr"/>
</dbReference>
<comment type="caution">
    <text evidence="2">The sequence shown here is derived from an EMBL/GenBank/DDBJ whole genome shotgun (WGS) entry which is preliminary data.</text>
</comment>
<protein>
    <submittedName>
        <fullName evidence="2">PTS sugar transporter subunit IIA</fullName>
    </submittedName>
</protein>
<dbReference type="CDD" id="cd00211">
    <property type="entry name" value="PTS_IIA_fru"/>
    <property type="match status" value="1"/>
</dbReference>
<gene>
    <name evidence="2" type="ORF">H9644_06845</name>
</gene>
<evidence type="ECO:0000313" key="3">
    <source>
        <dbReference type="Proteomes" id="UP000605603"/>
    </source>
</evidence>
<feature type="domain" description="PTS EIIA type-2" evidence="1">
    <location>
        <begin position="12"/>
        <end position="159"/>
    </location>
</feature>
<reference evidence="2 3" key="1">
    <citation type="submission" date="2020-08" db="EMBL/GenBank/DDBJ databases">
        <title>A Genomic Blueprint of the Chicken Gut Microbiome.</title>
        <authorList>
            <person name="Gilroy R."/>
            <person name="Ravi A."/>
            <person name="Getino M."/>
            <person name="Pursley I."/>
            <person name="Horton D.L."/>
            <person name="Alikhan N.-F."/>
            <person name="Baker D."/>
            <person name="Gharbi K."/>
            <person name="Hall N."/>
            <person name="Watson M."/>
            <person name="Adriaenssens E.M."/>
            <person name="Foster-Nyarko E."/>
            <person name="Jarju S."/>
            <person name="Secka A."/>
            <person name="Antonio M."/>
            <person name="Oren A."/>
            <person name="Chaudhuri R."/>
            <person name="La Ragione R.M."/>
            <person name="Hildebrand F."/>
            <person name="Pallen M.J."/>
        </authorList>
    </citation>
    <scope>NUCLEOTIDE SEQUENCE [LARGE SCALE GENOMIC DNA]</scope>
    <source>
        <strain evidence="2 3">Sa2BVA5</strain>
    </source>
</reference>
<proteinExistence type="predicted"/>
<keyword evidence="3" id="KW-1185">Reference proteome</keyword>